<reference evidence="1" key="2">
    <citation type="journal article" date="2022" name="New Phytol.">
        <title>Evolutionary transition to the ectomycorrhizal habit in the genomes of a hyperdiverse lineage of mushroom-forming fungi.</title>
        <authorList>
            <person name="Looney B."/>
            <person name="Miyauchi S."/>
            <person name="Morin E."/>
            <person name="Drula E."/>
            <person name="Courty P.E."/>
            <person name="Kohler A."/>
            <person name="Kuo A."/>
            <person name="LaButti K."/>
            <person name="Pangilinan J."/>
            <person name="Lipzen A."/>
            <person name="Riley R."/>
            <person name="Andreopoulos W."/>
            <person name="He G."/>
            <person name="Johnson J."/>
            <person name="Nolan M."/>
            <person name="Tritt A."/>
            <person name="Barry K.W."/>
            <person name="Grigoriev I.V."/>
            <person name="Nagy L.G."/>
            <person name="Hibbett D."/>
            <person name="Henrissat B."/>
            <person name="Matheny P.B."/>
            <person name="Labbe J."/>
            <person name="Martin F.M."/>
        </authorList>
    </citation>
    <scope>NUCLEOTIDE SEQUENCE</scope>
    <source>
        <strain evidence="1">FP105234-sp</strain>
    </source>
</reference>
<dbReference type="Proteomes" id="UP000814033">
    <property type="component" value="Unassembled WGS sequence"/>
</dbReference>
<name>A0ACB8RB75_9AGAM</name>
<organism evidence="1 2">
    <name type="scientific">Auriscalpium vulgare</name>
    <dbReference type="NCBI Taxonomy" id="40419"/>
    <lineage>
        <taxon>Eukaryota</taxon>
        <taxon>Fungi</taxon>
        <taxon>Dikarya</taxon>
        <taxon>Basidiomycota</taxon>
        <taxon>Agaricomycotina</taxon>
        <taxon>Agaricomycetes</taxon>
        <taxon>Russulales</taxon>
        <taxon>Auriscalpiaceae</taxon>
        <taxon>Auriscalpium</taxon>
    </lineage>
</organism>
<accession>A0ACB8RB75</accession>
<feature type="non-terminal residue" evidence="1">
    <location>
        <position position="1"/>
    </location>
</feature>
<keyword evidence="2" id="KW-1185">Reference proteome</keyword>
<comment type="caution">
    <text evidence="1">The sequence shown here is derived from an EMBL/GenBank/DDBJ whole genome shotgun (WGS) entry which is preliminary data.</text>
</comment>
<evidence type="ECO:0000313" key="2">
    <source>
        <dbReference type="Proteomes" id="UP000814033"/>
    </source>
</evidence>
<gene>
    <name evidence="1" type="ORF">FA95DRAFT_1501905</name>
</gene>
<protein>
    <submittedName>
        <fullName evidence="1">Uncharacterized protein</fullName>
    </submittedName>
</protein>
<proteinExistence type="predicted"/>
<sequence length="282" mass="31541">VLDRKQRVIVKVQAQPRGDATWPEVPQSVNLAMKNVATDLGFERERYVHGRGEYPTLTTGYSFGGGPTTPHNIGPKIPEHAQAVQRLCRHTGVLRYTGYTNGNVSSSAPRLYRHLADALGQVRAHDPSLQPPFDNSVFTTATFNFGPKALTVPHRDTRNVPYGWCAITALGEFDPTKGGHLVLWELKLVIEFPPGSTILIPSAIITHSNTPIQDGEFRQSFTQYVSGSLIRWAAYGCRTEEDMRNEDPLLAAKIDSERATRWETALRYFSKWEELADDLHTL</sequence>
<evidence type="ECO:0000313" key="1">
    <source>
        <dbReference type="EMBL" id="KAI0041097.1"/>
    </source>
</evidence>
<dbReference type="EMBL" id="MU276144">
    <property type="protein sequence ID" value="KAI0041097.1"/>
    <property type="molecule type" value="Genomic_DNA"/>
</dbReference>
<reference evidence="1" key="1">
    <citation type="submission" date="2021-02" db="EMBL/GenBank/DDBJ databases">
        <authorList>
            <consortium name="DOE Joint Genome Institute"/>
            <person name="Ahrendt S."/>
            <person name="Looney B.P."/>
            <person name="Miyauchi S."/>
            <person name="Morin E."/>
            <person name="Drula E."/>
            <person name="Courty P.E."/>
            <person name="Chicoki N."/>
            <person name="Fauchery L."/>
            <person name="Kohler A."/>
            <person name="Kuo A."/>
            <person name="Labutti K."/>
            <person name="Pangilinan J."/>
            <person name="Lipzen A."/>
            <person name="Riley R."/>
            <person name="Andreopoulos W."/>
            <person name="He G."/>
            <person name="Johnson J."/>
            <person name="Barry K.W."/>
            <person name="Grigoriev I.V."/>
            <person name="Nagy L."/>
            <person name="Hibbett D."/>
            <person name="Henrissat B."/>
            <person name="Matheny P.B."/>
            <person name="Labbe J."/>
            <person name="Martin F."/>
        </authorList>
    </citation>
    <scope>NUCLEOTIDE SEQUENCE</scope>
    <source>
        <strain evidence="1">FP105234-sp</strain>
    </source>
</reference>